<dbReference type="Pfam" id="PF07505">
    <property type="entry name" value="DUF5131"/>
    <property type="match status" value="1"/>
</dbReference>
<proteinExistence type="predicted"/>
<dbReference type="AlphaFoldDB" id="A0AAJ1TU59"/>
<accession>A0AAJ1TU59</accession>
<sequence>MIFVNSMSDLFHKDVPTTFVDRVFDTMERADWHEFQILTKRSSLMRDYVNARYVSRPVPPHIWLGVSVEDGTKKSRVTHLRNTNASVRFLSVEPLIGPIGDLDLRGLHWVIVGGESGPGARPMEKAWVVDLQERCGRADVPFFFKQWGGRSPKSGGRLLDGREYNGWPRNARAAMSAAV</sequence>
<organism evidence="1 2">
    <name type="scientific">Methylobacterium brachiatum</name>
    <dbReference type="NCBI Taxonomy" id="269660"/>
    <lineage>
        <taxon>Bacteria</taxon>
        <taxon>Pseudomonadati</taxon>
        <taxon>Pseudomonadota</taxon>
        <taxon>Alphaproteobacteria</taxon>
        <taxon>Hyphomicrobiales</taxon>
        <taxon>Methylobacteriaceae</taxon>
        <taxon>Methylobacterium</taxon>
    </lineage>
</organism>
<evidence type="ECO:0000313" key="1">
    <source>
        <dbReference type="EMBL" id="MDQ0543437.1"/>
    </source>
</evidence>
<gene>
    <name evidence="1" type="ORF">QO001_002363</name>
</gene>
<dbReference type="Proteomes" id="UP001223420">
    <property type="component" value="Unassembled WGS sequence"/>
</dbReference>
<dbReference type="InterPro" id="IPR011101">
    <property type="entry name" value="DUF5131"/>
</dbReference>
<name>A0AAJ1TU59_9HYPH</name>
<comment type="caution">
    <text evidence="1">The sequence shown here is derived from an EMBL/GenBank/DDBJ whole genome shotgun (WGS) entry which is preliminary data.</text>
</comment>
<reference evidence="1" key="1">
    <citation type="submission" date="2023-07" db="EMBL/GenBank/DDBJ databases">
        <title>Genomic Encyclopedia of Type Strains, Phase IV (KMG-IV): sequencing the most valuable type-strain genomes for metagenomic binning, comparative biology and taxonomic classification.</title>
        <authorList>
            <person name="Goeker M."/>
        </authorList>
    </citation>
    <scope>NUCLEOTIDE SEQUENCE</scope>
    <source>
        <strain evidence="1">DSM 19569</strain>
    </source>
</reference>
<dbReference type="EMBL" id="JAUSWL010000003">
    <property type="protein sequence ID" value="MDQ0543437.1"/>
    <property type="molecule type" value="Genomic_DNA"/>
</dbReference>
<evidence type="ECO:0000313" key="2">
    <source>
        <dbReference type="Proteomes" id="UP001223420"/>
    </source>
</evidence>
<protein>
    <submittedName>
        <fullName evidence="1">Protein gp37</fullName>
    </submittedName>
</protein>